<organism evidence="2 3">
    <name type="scientific">Actinomycetospora aeridis</name>
    <dbReference type="NCBI Taxonomy" id="3129231"/>
    <lineage>
        <taxon>Bacteria</taxon>
        <taxon>Bacillati</taxon>
        <taxon>Actinomycetota</taxon>
        <taxon>Actinomycetes</taxon>
        <taxon>Pseudonocardiales</taxon>
        <taxon>Pseudonocardiaceae</taxon>
        <taxon>Actinomycetospora</taxon>
    </lineage>
</organism>
<name>A0ABU8N1C3_9PSEU</name>
<dbReference type="InterPro" id="IPR010982">
    <property type="entry name" value="Lambda_DNA-bd_dom_sf"/>
</dbReference>
<dbReference type="Pfam" id="PF13560">
    <property type="entry name" value="HTH_31"/>
    <property type="match status" value="1"/>
</dbReference>
<accession>A0ABU8N1C3</accession>
<dbReference type="Gene3D" id="1.10.260.40">
    <property type="entry name" value="lambda repressor-like DNA-binding domains"/>
    <property type="match status" value="1"/>
</dbReference>
<evidence type="ECO:0000259" key="1">
    <source>
        <dbReference type="PROSITE" id="PS50943"/>
    </source>
</evidence>
<dbReference type="SUPFAM" id="SSF47413">
    <property type="entry name" value="lambda repressor-like DNA-binding domains"/>
    <property type="match status" value="1"/>
</dbReference>
<dbReference type="Proteomes" id="UP001370100">
    <property type="component" value="Unassembled WGS sequence"/>
</dbReference>
<sequence length="273" mass="29245">MSPRQVRYPDLGAALAHARAASKLSGPQLAERLGWPSQSKVSLLESGKQRPSVEDVRAWAEATSADVDELLDARERALTRHLDIREAARTPGGVEALQGSLADLEAGSTTLAEYQPTLIPGPVQTADYTRAWLGQPGRVELGGAVDVETIVESRRERQRALRERGTKVTIAVEPAALTAVYDARDVQLAQLHTLSTAALGGMVELIVSRRPLAMIGGFELLDDAVMVENVTGARIMADPEVVAQFAAALDRLRRTGTTGRAAVRAVEEAARSL</sequence>
<dbReference type="CDD" id="cd00093">
    <property type="entry name" value="HTH_XRE"/>
    <property type="match status" value="1"/>
</dbReference>
<keyword evidence="3" id="KW-1185">Reference proteome</keyword>
<dbReference type="PROSITE" id="PS50943">
    <property type="entry name" value="HTH_CROC1"/>
    <property type="match status" value="1"/>
</dbReference>
<evidence type="ECO:0000313" key="2">
    <source>
        <dbReference type="EMBL" id="MEJ2886182.1"/>
    </source>
</evidence>
<dbReference type="InterPro" id="IPR043917">
    <property type="entry name" value="DUF5753"/>
</dbReference>
<feature type="domain" description="HTH cro/C1-type" evidence="1">
    <location>
        <begin position="15"/>
        <end position="70"/>
    </location>
</feature>
<protein>
    <submittedName>
        <fullName evidence="2">Scr1 family TA system antitoxin-like transcriptional regulator</fullName>
    </submittedName>
</protein>
<dbReference type="SMART" id="SM00530">
    <property type="entry name" value="HTH_XRE"/>
    <property type="match status" value="1"/>
</dbReference>
<dbReference type="Pfam" id="PF19054">
    <property type="entry name" value="DUF5753"/>
    <property type="match status" value="1"/>
</dbReference>
<evidence type="ECO:0000313" key="3">
    <source>
        <dbReference type="Proteomes" id="UP001370100"/>
    </source>
</evidence>
<proteinExistence type="predicted"/>
<dbReference type="EMBL" id="JBBEGL010000002">
    <property type="protein sequence ID" value="MEJ2886182.1"/>
    <property type="molecule type" value="Genomic_DNA"/>
</dbReference>
<reference evidence="2 3" key="1">
    <citation type="submission" date="2024-03" db="EMBL/GenBank/DDBJ databases">
        <title>Actinomycetospora sp. OC33-EN06, a novel actinomycete isolated from wild orchid (Aerides multiflora).</title>
        <authorList>
            <person name="Suriyachadkun C."/>
        </authorList>
    </citation>
    <scope>NUCLEOTIDE SEQUENCE [LARGE SCALE GENOMIC DNA]</scope>
    <source>
        <strain evidence="2 3">OC33-EN06</strain>
    </source>
</reference>
<comment type="caution">
    <text evidence="2">The sequence shown here is derived from an EMBL/GenBank/DDBJ whole genome shotgun (WGS) entry which is preliminary data.</text>
</comment>
<dbReference type="RefSeq" id="WP_337712670.1">
    <property type="nucleotide sequence ID" value="NZ_JBBEGL010000002.1"/>
</dbReference>
<gene>
    <name evidence="2" type="ORF">WCD41_06935</name>
</gene>
<dbReference type="InterPro" id="IPR001387">
    <property type="entry name" value="Cro/C1-type_HTH"/>
</dbReference>